<evidence type="ECO:0000313" key="2">
    <source>
        <dbReference type="Proteomes" id="UP001054837"/>
    </source>
</evidence>
<protein>
    <submittedName>
        <fullName evidence="1">Uncharacterized protein</fullName>
    </submittedName>
</protein>
<reference evidence="1 2" key="1">
    <citation type="submission" date="2021-06" db="EMBL/GenBank/DDBJ databases">
        <title>Caerostris darwini draft genome.</title>
        <authorList>
            <person name="Kono N."/>
            <person name="Arakawa K."/>
        </authorList>
    </citation>
    <scope>NUCLEOTIDE SEQUENCE [LARGE SCALE GENOMIC DNA]</scope>
</reference>
<dbReference type="AlphaFoldDB" id="A0AAV4VZA0"/>
<evidence type="ECO:0000313" key="1">
    <source>
        <dbReference type="EMBL" id="GIY75805.1"/>
    </source>
</evidence>
<accession>A0AAV4VZA0</accession>
<dbReference type="EMBL" id="BPLQ01013893">
    <property type="protein sequence ID" value="GIY75805.1"/>
    <property type="molecule type" value="Genomic_DNA"/>
</dbReference>
<gene>
    <name evidence="1" type="ORF">CDAR_173051</name>
</gene>
<sequence length="114" mass="13477">MAVCIKNLRKDELIKLSLELGLTVEGDKKMIEIRNLIQEREVLKTETDLVYSIIESAKESVEAVKRERSERLEIDKLKTIQNLEWEQLKVRKLEREIELMSLREEKSVILKLNL</sequence>
<keyword evidence="2" id="KW-1185">Reference proteome</keyword>
<comment type="caution">
    <text evidence="1">The sequence shown here is derived from an EMBL/GenBank/DDBJ whole genome shotgun (WGS) entry which is preliminary data.</text>
</comment>
<name>A0AAV4VZA0_9ARAC</name>
<organism evidence="1 2">
    <name type="scientific">Caerostris darwini</name>
    <dbReference type="NCBI Taxonomy" id="1538125"/>
    <lineage>
        <taxon>Eukaryota</taxon>
        <taxon>Metazoa</taxon>
        <taxon>Ecdysozoa</taxon>
        <taxon>Arthropoda</taxon>
        <taxon>Chelicerata</taxon>
        <taxon>Arachnida</taxon>
        <taxon>Araneae</taxon>
        <taxon>Araneomorphae</taxon>
        <taxon>Entelegynae</taxon>
        <taxon>Araneoidea</taxon>
        <taxon>Araneidae</taxon>
        <taxon>Caerostris</taxon>
    </lineage>
</organism>
<proteinExistence type="predicted"/>
<dbReference type="Proteomes" id="UP001054837">
    <property type="component" value="Unassembled WGS sequence"/>
</dbReference>